<dbReference type="InterPro" id="IPR006685">
    <property type="entry name" value="MscS_channel_2nd"/>
</dbReference>
<organism evidence="3 4">
    <name type="scientific">Acidisoma silvae</name>
    <dbReference type="NCBI Taxonomy" id="2802396"/>
    <lineage>
        <taxon>Bacteria</taxon>
        <taxon>Pseudomonadati</taxon>
        <taxon>Pseudomonadota</taxon>
        <taxon>Alphaproteobacteria</taxon>
        <taxon>Acetobacterales</taxon>
        <taxon>Acidocellaceae</taxon>
        <taxon>Acidisoma</taxon>
    </lineage>
</organism>
<dbReference type="PANTHER" id="PTHR30566">
    <property type="entry name" value="YNAI-RELATED MECHANOSENSITIVE ION CHANNEL"/>
    <property type="match status" value="1"/>
</dbReference>
<dbReference type="Gene3D" id="1.10.287.1260">
    <property type="match status" value="1"/>
</dbReference>
<feature type="transmembrane region" description="Helical" evidence="1">
    <location>
        <begin position="110"/>
        <end position="139"/>
    </location>
</feature>
<dbReference type="Proteomes" id="UP000708298">
    <property type="component" value="Unassembled WGS sequence"/>
</dbReference>
<accession>A0A963YPH5</accession>
<reference evidence="3" key="2">
    <citation type="submission" date="2021-01" db="EMBL/GenBank/DDBJ databases">
        <authorList>
            <person name="Mieszkin S."/>
            <person name="Pouder E."/>
            <person name="Alain K."/>
        </authorList>
    </citation>
    <scope>NUCLEOTIDE SEQUENCE</scope>
    <source>
        <strain evidence="3">HW T2.11</strain>
    </source>
</reference>
<evidence type="ECO:0000313" key="4">
    <source>
        <dbReference type="Proteomes" id="UP000708298"/>
    </source>
</evidence>
<reference evidence="3" key="1">
    <citation type="journal article" date="2021" name="Microorganisms">
        <title>Acidisoma silvae sp. nov. and Acidisomacellulosilytica sp. nov., Two Acidophilic Bacteria Isolated from Decaying Wood, Hydrolyzing Cellulose and Producing Poly-3-hydroxybutyrate.</title>
        <authorList>
            <person name="Mieszkin S."/>
            <person name="Pouder E."/>
            <person name="Uroz S."/>
            <person name="Simon-Colin C."/>
            <person name="Alain K."/>
        </authorList>
    </citation>
    <scope>NUCLEOTIDE SEQUENCE</scope>
    <source>
        <strain evidence="3">HW T2.11</strain>
    </source>
</reference>
<dbReference type="Pfam" id="PF00924">
    <property type="entry name" value="MS_channel_2nd"/>
    <property type="match status" value="1"/>
</dbReference>
<keyword evidence="4" id="KW-1185">Reference proteome</keyword>
<keyword evidence="1" id="KW-1133">Transmembrane helix</keyword>
<dbReference type="InterPro" id="IPR010920">
    <property type="entry name" value="LSM_dom_sf"/>
</dbReference>
<comment type="caution">
    <text evidence="3">The sequence shown here is derived from an EMBL/GenBank/DDBJ whole genome shotgun (WGS) entry which is preliminary data.</text>
</comment>
<dbReference type="GO" id="GO:0016020">
    <property type="term" value="C:membrane"/>
    <property type="evidence" value="ECO:0007669"/>
    <property type="project" value="InterPro"/>
</dbReference>
<feature type="transmembrane region" description="Helical" evidence="1">
    <location>
        <begin position="35"/>
        <end position="57"/>
    </location>
</feature>
<feature type="domain" description="Mechanosensitive ion channel MscS" evidence="2">
    <location>
        <begin position="209"/>
        <end position="275"/>
    </location>
</feature>
<proteinExistence type="predicted"/>
<sequence>MANTSGATSLAPHEETLRQVFDQSIAIGPAWIPGYVWSTIILVLAGLLGLLLHRVTLKLFKRFRAPRKVRTFFEVFVEHTTGPSQVAYVLFLTGAALPSLSFSAATTLTIAHFLLIGFVLLVGWTSIRALEIFASLYLGRFKTDTDDNLLARKHLTQIRILKRACDILIGLVTVGIALMTFDQVRQYGISLFASAGAASLVVGLAARPLLTNLIAGVQIAITQPIRLEDAVIVEGEWGWIEEITSTYVVVRLWDWRRMVLPIAYFLEKPFQNWTRESAALIGSVYLYVDYSVPVQAVRDKLAEIAAGSALCDGRVVNLQVSDAKEHVIELRALVSARNAPQCWDLRCVVREQLIAFLQSDYPGALPHMRVQLDREASHAAPNANN</sequence>
<protein>
    <submittedName>
        <fullName evidence="3">Mechanosensitive ion channel family protein</fullName>
    </submittedName>
</protein>
<feature type="transmembrane region" description="Helical" evidence="1">
    <location>
        <begin position="187"/>
        <end position="206"/>
    </location>
</feature>
<dbReference type="RefSeq" id="WP_227319928.1">
    <property type="nucleotide sequence ID" value="NZ_JAESVB010000001.1"/>
</dbReference>
<dbReference type="PANTHER" id="PTHR30566:SF25">
    <property type="entry name" value="INNER MEMBRANE PROTEIN"/>
    <property type="match status" value="1"/>
</dbReference>
<dbReference type="SUPFAM" id="SSF50182">
    <property type="entry name" value="Sm-like ribonucleoproteins"/>
    <property type="match status" value="1"/>
</dbReference>
<dbReference type="EMBL" id="JAESVB010000001">
    <property type="protein sequence ID" value="MCB8874283.1"/>
    <property type="molecule type" value="Genomic_DNA"/>
</dbReference>
<keyword evidence="1" id="KW-0472">Membrane</keyword>
<dbReference type="AlphaFoldDB" id="A0A963YPH5"/>
<evidence type="ECO:0000259" key="2">
    <source>
        <dbReference type="Pfam" id="PF00924"/>
    </source>
</evidence>
<keyword evidence="1" id="KW-0812">Transmembrane</keyword>
<name>A0A963YPH5_9PROT</name>
<evidence type="ECO:0000313" key="3">
    <source>
        <dbReference type="EMBL" id="MCB8874283.1"/>
    </source>
</evidence>
<evidence type="ECO:0000256" key="1">
    <source>
        <dbReference type="SAM" id="Phobius"/>
    </source>
</evidence>
<dbReference type="GO" id="GO:0008381">
    <property type="term" value="F:mechanosensitive monoatomic ion channel activity"/>
    <property type="evidence" value="ECO:0007669"/>
    <property type="project" value="UniProtKB-ARBA"/>
</dbReference>
<gene>
    <name evidence="3" type="ORF">ASILVAE211_03735</name>
</gene>